<feature type="region of interest" description="Disordered" evidence="2">
    <location>
        <begin position="41"/>
        <end position="63"/>
    </location>
</feature>
<dbReference type="EMBL" id="PHFW01000002">
    <property type="protein sequence ID" value="PQM27465.1"/>
    <property type="molecule type" value="Genomic_DNA"/>
</dbReference>
<keyword evidence="3" id="KW-0732">Signal</keyword>
<evidence type="ECO:0000313" key="5">
    <source>
        <dbReference type="Proteomes" id="UP000238954"/>
    </source>
</evidence>
<dbReference type="AlphaFoldDB" id="A0A2S8B4Y8"/>
<evidence type="ECO:0000313" key="4">
    <source>
        <dbReference type="EMBL" id="PQM27465.1"/>
    </source>
</evidence>
<evidence type="ECO:0000256" key="3">
    <source>
        <dbReference type="SAM" id="SignalP"/>
    </source>
</evidence>
<protein>
    <submittedName>
        <fullName evidence="4">Uncharacterized protein</fullName>
    </submittedName>
</protein>
<reference evidence="5" key="1">
    <citation type="submission" date="2017-11" db="EMBL/GenBank/DDBJ databases">
        <title>The complete genome sequence of Sphingopyxis pomeranensis sp. nov. strain WS5A3p.</title>
        <authorList>
            <person name="Kaminski M.A."/>
        </authorList>
    </citation>
    <scope>NUCLEOTIDE SEQUENCE [LARGE SCALE GENOMIC DNA]</scope>
    <source>
        <strain evidence="5">WS5A3p</strain>
    </source>
</reference>
<dbReference type="RefSeq" id="WP_105997724.1">
    <property type="nucleotide sequence ID" value="NZ_CM009578.1"/>
</dbReference>
<accession>A0A2S8B4Y8</accession>
<gene>
    <name evidence="4" type="ORF">CVO77_02405</name>
</gene>
<feature type="signal peptide" evidence="3">
    <location>
        <begin position="1"/>
        <end position="31"/>
    </location>
</feature>
<name>A0A2S8B4Y8_9SPHN</name>
<feature type="coiled-coil region" evidence="1">
    <location>
        <begin position="157"/>
        <end position="188"/>
    </location>
</feature>
<evidence type="ECO:0000256" key="1">
    <source>
        <dbReference type="SAM" id="Coils"/>
    </source>
</evidence>
<organism evidence="4 5">
    <name type="scientific">Sphingopyxis lindanitolerans</name>
    <dbReference type="NCBI Taxonomy" id="2054227"/>
    <lineage>
        <taxon>Bacteria</taxon>
        <taxon>Pseudomonadati</taxon>
        <taxon>Pseudomonadota</taxon>
        <taxon>Alphaproteobacteria</taxon>
        <taxon>Sphingomonadales</taxon>
        <taxon>Sphingomonadaceae</taxon>
        <taxon>Sphingopyxis</taxon>
    </lineage>
</organism>
<dbReference type="Proteomes" id="UP000238954">
    <property type="component" value="Chromosome"/>
</dbReference>
<sequence length="432" mass="47081">MSRGNPLRVSRRGAIAGLVTLPLTVSRTAWAQGLIDPASLRSSRVGSPADDPAPARPDGMLDPSYARDMAGSVVSAILSLINSYASVAGEIGKLEEREKKLSADFMQAVRDRDSKLEEYRQGLFCSGCGKTRSEILAKGEQFPHPGQTIIRPTPEQIAAKEKELQGVIDRLAEELKKAKARKAELEPDIGAIREQLFAGTLLWSSATAFERRLIRQGENVQITAYTRERARIDEQLALCHKDARSAQGEGAIRRTLGDFTLWVDTLQRTEKRRADERARADRAFADNVTLAKRQINQVDVASKAAAAKITAFGLAGHLQIFSSLMSPNQDPVAGYGGASGYNFRMGKYDKAGFGEILPRVAEFLARARAMQPGILGSDAPSAATELARAGVVTADLQRELALIEAAAEQVRRQQELERQQQQSQQDLSSNGN</sequence>
<feature type="region of interest" description="Disordered" evidence="2">
    <location>
        <begin position="411"/>
        <end position="432"/>
    </location>
</feature>
<keyword evidence="1" id="KW-0175">Coiled coil</keyword>
<comment type="caution">
    <text evidence="4">The sequence shown here is derived from an EMBL/GenBank/DDBJ whole genome shotgun (WGS) entry which is preliminary data.</text>
</comment>
<feature type="compositionally biased region" description="Low complexity" evidence="2">
    <location>
        <begin position="48"/>
        <end position="58"/>
    </location>
</feature>
<proteinExistence type="predicted"/>
<dbReference type="OrthoDB" id="7592669at2"/>
<keyword evidence="5" id="KW-1185">Reference proteome</keyword>
<feature type="chain" id="PRO_5015683264" evidence="3">
    <location>
        <begin position="32"/>
        <end position="432"/>
    </location>
</feature>
<evidence type="ECO:0000256" key="2">
    <source>
        <dbReference type="SAM" id="MobiDB-lite"/>
    </source>
</evidence>